<feature type="domain" description="YtkA-like" evidence="1">
    <location>
        <begin position="69"/>
        <end position="138"/>
    </location>
</feature>
<reference evidence="2 3" key="1">
    <citation type="submission" date="2018-08" db="EMBL/GenBank/DDBJ databases">
        <title>Genome analysis of the thermophilic bacterium of the candidate phylum Aminicenantes from deep subsurface aquifer revealed its physiology and ecological role.</title>
        <authorList>
            <person name="Kadnikov V.V."/>
            <person name="Mardanov A.V."/>
            <person name="Beletsky A.V."/>
            <person name="Karnachuk O.V."/>
            <person name="Ravin N.V."/>
        </authorList>
    </citation>
    <scope>NUCLEOTIDE SEQUENCE [LARGE SCALE GENOMIC DNA]</scope>
    <source>
        <strain evidence="2">BY38</strain>
    </source>
</reference>
<organism evidence="2 3">
    <name type="scientific">Candidatus Saccharicenans subterraneus</name>
    <dbReference type="NCBI Taxonomy" id="2508984"/>
    <lineage>
        <taxon>Bacteria</taxon>
        <taxon>Candidatus Aminicenantota</taxon>
        <taxon>Candidatus Aminicenantia</taxon>
        <taxon>Candidatus Aminicenantales</taxon>
        <taxon>Candidatus Saccharicenantaceae</taxon>
        <taxon>Candidatus Saccharicenans</taxon>
    </lineage>
</organism>
<name>A0A3E2BLR4_9BACT</name>
<dbReference type="Proteomes" id="UP000257323">
    <property type="component" value="Unassembled WGS sequence"/>
</dbReference>
<dbReference type="Pfam" id="PF13115">
    <property type="entry name" value="YtkA"/>
    <property type="match status" value="1"/>
</dbReference>
<gene>
    <name evidence="2" type="ORF">OP8BY_0036</name>
</gene>
<dbReference type="InterPro" id="IPR032693">
    <property type="entry name" value="YtkA-like_dom"/>
</dbReference>
<comment type="caution">
    <text evidence="2">The sequence shown here is derived from an EMBL/GenBank/DDBJ whole genome shotgun (WGS) entry which is preliminary data.</text>
</comment>
<accession>A0A3E2BLR4</accession>
<dbReference type="AlphaFoldDB" id="A0A3E2BLR4"/>
<evidence type="ECO:0000259" key="1">
    <source>
        <dbReference type="Pfam" id="PF13115"/>
    </source>
</evidence>
<evidence type="ECO:0000313" key="2">
    <source>
        <dbReference type="EMBL" id="RFT15661.1"/>
    </source>
</evidence>
<protein>
    <recommendedName>
        <fullName evidence="1">YtkA-like domain-containing protein</fullName>
    </recommendedName>
</protein>
<proteinExistence type="predicted"/>
<evidence type="ECO:0000313" key="3">
    <source>
        <dbReference type="Proteomes" id="UP000257323"/>
    </source>
</evidence>
<sequence length="156" mass="17530">MLKRALLIILGTGLLLTGLASLPGLGREYARPQHAMASDKQEEIPVLKPAGKKNELPDGRYFTWEFAQAPKMGTVILRLEIFDRNGEKITNLKVEGRSDMPSMRGHHDSGEVAFKLNNQGVYLLPVNIVMPGDWEVILTFREGDNLLYRGRILFKV</sequence>
<dbReference type="EMBL" id="QUAH01000007">
    <property type="protein sequence ID" value="RFT15661.1"/>
    <property type="molecule type" value="Genomic_DNA"/>
</dbReference>